<keyword evidence="1" id="KW-0479">Metal-binding</keyword>
<organism evidence="6">
    <name type="scientific">marine metagenome</name>
    <dbReference type="NCBI Taxonomy" id="408172"/>
    <lineage>
        <taxon>unclassified sequences</taxon>
        <taxon>metagenomes</taxon>
        <taxon>ecological metagenomes</taxon>
    </lineage>
</organism>
<evidence type="ECO:0000256" key="2">
    <source>
        <dbReference type="ARBA" id="ARBA00022771"/>
    </source>
</evidence>
<dbReference type="EMBL" id="UINC01006585">
    <property type="protein sequence ID" value="SVA28437.1"/>
    <property type="molecule type" value="Genomic_DNA"/>
</dbReference>
<evidence type="ECO:0000256" key="4">
    <source>
        <dbReference type="SAM" id="MobiDB-lite"/>
    </source>
</evidence>
<evidence type="ECO:0000259" key="5">
    <source>
        <dbReference type="Pfam" id="PF01258"/>
    </source>
</evidence>
<dbReference type="SUPFAM" id="SSF57716">
    <property type="entry name" value="Glucocorticoid receptor-like (DNA-binding domain)"/>
    <property type="match status" value="1"/>
</dbReference>
<feature type="region of interest" description="Disordered" evidence="4">
    <location>
        <begin position="1"/>
        <end position="47"/>
    </location>
</feature>
<dbReference type="Gene3D" id="1.20.120.910">
    <property type="entry name" value="DksA, coiled-coil domain"/>
    <property type="match status" value="1"/>
</dbReference>
<feature type="compositionally biased region" description="Basic residues" evidence="4">
    <location>
        <begin position="1"/>
        <end position="42"/>
    </location>
</feature>
<evidence type="ECO:0000256" key="1">
    <source>
        <dbReference type="ARBA" id="ARBA00022723"/>
    </source>
</evidence>
<dbReference type="PANTHER" id="PTHR33823:SF4">
    <property type="entry name" value="GENERAL STRESS PROTEIN 16O"/>
    <property type="match status" value="1"/>
</dbReference>
<dbReference type="AlphaFoldDB" id="A0A381UM70"/>
<dbReference type="GO" id="GO:0008270">
    <property type="term" value="F:zinc ion binding"/>
    <property type="evidence" value="ECO:0007669"/>
    <property type="project" value="UniProtKB-KW"/>
</dbReference>
<feature type="non-terminal residue" evidence="6">
    <location>
        <position position="1"/>
    </location>
</feature>
<accession>A0A381UM70</accession>
<protein>
    <recommendedName>
        <fullName evidence="5">Zinc finger DksA/TraR C4-type domain-containing protein</fullName>
    </recommendedName>
</protein>
<reference evidence="6" key="1">
    <citation type="submission" date="2018-05" db="EMBL/GenBank/DDBJ databases">
        <authorList>
            <person name="Lanie J.A."/>
            <person name="Ng W.-L."/>
            <person name="Kazmierczak K.M."/>
            <person name="Andrzejewski T.M."/>
            <person name="Davidsen T.M."/>
            <person name="Wayne K.J."/>
            <person name="Tettelin H."/>
            <person name="Glass J.I."/>
            <person name="Rusch D."/>
            <person name="Podicherti R."/>
            <person name="Tsui H.-C.T."/>
            <person name="Winkler M.E."/>
        </authorList>
    </citation>
    <scope>NUCLEOTIDE SEQUENCE</scope>
</reference>
<feature type="domain" description="Zinc finger DksA/TraR C4-type" evidence="5">
    <location>
        <begin position="156"/>
        <end position="190"/>
    </location>
</feature>
<feature type="region of interest" description="Disordered" evidence="4">
    <location>
        <begin position="203"/>
        <end position="228"/>
    </location>
</feature>
<proteinExistence type="predicted"/>
<dbReference type="PROSITE" id="PS51128">
    <property type="entry name" value="ZF_DKSA_2"/>
    <property type="match status" value="1"/>
</dbReference>
<keyword evidence="2" id="KW-0863">Zinc-finger</keyword>
<dbReference type="InterPro" id="IPR037187">
    <property type="entry name" value="DnaK_N"/>
</dbReference>
<gene>
    <name evidence="6" type="ORF">METZ01_LOCUS81291</name>
</gene>
<keyword evidence="3" id="KW-0862">Zinc</keyword>
<feature type="compositionally biased region" description="Basic and acidic residues" evidence="4">
    <location>
        <begin position="215"/>
        <end position="228"/>
    </location>
</feature>
<name>A0A381UM70_9ZZZZ</name>
<dbReference type="Pfam" id="PF01258">
    <property type="entry name" value="zf-dskA_traR"/>
    <property type="match status" value="1"/>
</dbReference>
<sequence>VKKAPAKKAAGKKAVAKKAPAKKASAKKAPAKKAPAKKKTASRSKNQFGAATTAVILGLPATPAKRAAQKRKVAKLNNSGKWASQKQLLIGLRDRLTDQRNGLAKESAKEMESYGVHMADSGTDNFDRDFNLSLLSSDQDVIYEIEEALKRIEKETYGTCEITGKPIPQTRLNAIPWTRFRVDAQSELEQYGVLQNRSLGRLGTITTQGSSAKDNVTKEIPEPKSKKN</sequence>
<dbReference type="SUPFAM" id="SSF109635">
    <property type="entry name" value="DnaK suppressor protein DksA, alpha-hairpin domain"/>
    <property type="match status" value="1"/>
</dbReference>
<evidence type="ECO:0000313" key="6">
    <source>
        <dbReference type="EMBL" id="SVA28437.1"/>
    </source>
</evidence>
<dbReference type="PANTHER" id="PTHR33823">
    <property type="entry name" value="RNA POLYMERASE-BINDING TRANSCRIPTION FACTOR DKSA-RELATED"/>
    <property type="match status" value="1"/>
</dbReference>
<feature type="compositionally biased region" description="Polar residues" evidence="4">
    <location>
        <begin position="203"/>
        <end position="214"/>
    </location>
</feature>
<dbReference type="InterPro" id="IPR000962">
    <property type="entry name" value="Znf_DskA_TraR"/>
</dbReference>
<evidence type="ECO:0000256" key="3">
    <source>
        <dbReference type="ARBA" id="ARBA00022833"/>
    </source>
</evidence>